<protein>
    <submittedName>
        <fullName evidence="2">Methyltransferase domain-containing protein</fullName>
    </submittedName>
</protein>
<keyword evidence="2" id="KW-0808">Transferase</keyword>
<reference evidence="3" key="1">
    <citation type="journal article" date="2019" name="Int. J. Syst. Evol. Microbiol.">
        <title>The Global Catalogue of Microorganisms (GCM) 10K type strain sequencing project: providing services to taxonomists for standard genome sequencing and annotation.</title>
        <authorList>
            <consortium name="The Broad Institute Genomics Platform"/>
            <consortium name="The Broad Institute Genome Sequencing Center for Infectious Disease"/>
            <person name="Wu L."/>
            <person name="Ma J."/>
        </authorList>
    </citation>
    <scope>NUCLEOTIDE SEQUENCE [LARGE SCALE GENOMIC DNA]</scope>
    <source>
        <strain evidence="3">JCM 16949</strain>
    </source>
</reference>
<dbReference type="CDD" id="cd02440">
    <property type="entry name" value="AdoMet_MTases"/>
    <property type="match status" value="1"/>
</dbReference>
<dbReference type="InterPro" id="IPR029063">
    <property type="entry name" value="SAM-dependent_MTases_sf"/>
</dbReference>
<dbReference type="Pfam" id="PF08241">
    <property type="entry name" value="Methyltransf_11"/>
    <property type="match status" value="1"/>
</dbReference>
<comment type="caution">
    <text evidence="2">The sequence shown here is derived from an EMBL/GenBank/DDBJ whole genome shotgun (WGS) entry which is preliminary data.</text>
</comment>
<feature type="domain" description="Methyltransferase type 11" evidence="1">
    <location>
        <begin position="49"/>
        <end position="97"/>
    </location>
</feature>
<dbReference type="Proteomes" id="UP001501004">
    <property type="component" value="Unassembled WGS sequence"/>
</dbReference>
<accession>A0ABP7FC87</accession>
<evidence type="ECO:0000259" key="1">
    <source>
        <dbReference type="Pfam" id="PF08241"/>
    </source>
</evidence>
<dbReference type="GO" id="GO:0008168">
    <property type="term" value="F:methyltransferase activity"/>
    <property type="evidence" value="ECO:0007669"/>
    <property type="project" value="UniProtKB-KW"/>
</dbReference>
<evidence type="ECO:0000313" key="3">
    <source>
        <dbReference type="Proteomes" id="UP001501004"/>
    </source>
</evidence>
<dbReference type="EMBL" id="BAABAE010000002">
    <property type="protein sequence ID" value="GAA3735568.1"/>
    <property type="molecule type" value="Genomic_DNA"/>
</dbReference>
<sequence>MTTADSHRALAESRREAHGYVRLELGCGTSKMDPNAIGIDLLSSPAVDIVGDAREVLKEFAAASVDEIFSTHFLEHVSDARGMLEACARVLRPGGMFRAVIPHFSNPYFHSDPTHDRPYGLHTFSYLVAESFTNRTVPQYEAPLPFRYSNATFVFKSTRPHYVRHGFKQLRRIFNLSTWTKELYEENWSWILPAYEVRYELERLA</sequence>
<proteinExistence type="predicted"/>
<dbReference type="GO" id="GO:0032259">
    <property type="term" value="P:methylation"/>
    <property type="evidence" value="ECO:0007669"/>
    <property type="project" value="UniProtKB-KW"/>
</dbReference>
<keyword evidence="3" id="KW-1185">Reference proteome</keyword>
<dbReference type="InterPro" id="IPR013216">
    <property type="entry name" value="Methyltransf_11"/>
</dbReference>
<keyword evidence="2" id="KW-0489">Methyltransferase</keyword>
<evidence type="ECO:0000313" key="2">
    <source>
        <dbReference type="EMBL" id="GAA3735568.1"/>
    </source>
</evidence>
<dbReference type="RefSeq" id="WP_344754239.1">
    <property type="nucleotide sequence ID" value="NZ_BAABAE010000002.1"/>
</dbReference>
<gene>
    <name evidence="2" type="ORF">GCM10022239_09510</name>
</gene>
<organism evidence="2 3">
    <name type="scientific">Leifsonella bigeumensis</name>
    <dbReference type="NCBI Taxonomy" id="433643"/>
    <lineage>
        <taxon>Bacteria</taxon>
        <taxon>Bacillati</taxon>
        <taxon>Actinomycetota</taxon>
        <taxon>Actinomycetes</taxon>
        <taxon>Micrococcales</taxon>
        <taxon>Microbacteriaceae</taxon>
        <taxon>Leifsonella</taxon>
    </lineage>
</organism>
<dbReference type="Gene3D" id="3.40.50.150">
    <property type="entry name" value="Vaccinia Virus protein VP39"/>
    <property type="match status" value="1"/>
</dbReference>
<dbReference type="SUPFAM" id="SSF53335">
    <property type="entry name" value="S-adenosyl-L-methionine-dependent methyltransferases"/>
    <property type="match status" value="1"/>
</dbReference>
<name>A0ABP7FC87_9MICO</name>